<dbReference type="Gene3D" id="3.40.50.300">
    <property type="entry name" value="P-loop containing nucleotide triphosphate hydrolases"/>
    <property type="match status" value="1"/>
</dbReference>
<dbReference type="InterPro" id="IPR003593">
    <property type="entry name" value="AAA+_ATPase"/>
</dbReference>
<evidence type="ECO:0000259" key="9">
    <source>
        <dbReference type="PROSITE" id="PS50893"/>
    </source>
</evidence>
<protein>
    <submittedName>
        <fullName evidence="10">Energy-coupling factor transporter ATP-binding protein EcfA1</fullName>
        <ecNumber evidence="10">3.6.3.-</ecNumber>
    </submittedName>
</protein>
<dbReference type="GO" id="GO:0005524">
    <property type="term" value="F:ATP binding"/>
    <property type="evidence" value="ECO:0007669"/>
    <property type="project" value="UniProtKB-KW"/>
</dbReference>
<dbReference type="SUPFAM" id="SSF52540">
    <property type="entry name" value="P-loop containing nucleoside triphosphate hydrolases"/>
    <property type="match status" value="1"/>
</dbReference>
<dbReference type="InterPro" id="IPR015856">
    <property type="entry name" value="ABC_transpr_CbiO/EcfA_su"/>
</dbReference>
<dbReference type="InterPro" id="IPR003439">
    <property type="entry name" value="ABC_transporter-like_ATP-bd"/>
</dbReference>
<keyword evidence="8" id="KW-0472">Membrane</keyword>
<evidence type="ECO:0000256" key="6">
    <source>
        <dbReference type="ARBA" id="ARBA00022840"/>
    </source>
</evidence>
<dbReference type="EMBL" id="CP022714">
    <property type="protein sequence ID" value="ASU14427.1"/>
    <property type="molecule type" value="Genomic_DNA"/>
</dbReference>
<keyword evidence="10" id="KW-0378">Hydrolase</keyword>
<gene>
    <name evidence="10" type="primary">ecfA1_2</name>
    <name evidence="10" type="ORF">CIB43_00531</name>
</gene>
<evidence type="ECO:0000256" key="8">
    <source>
        <dbReference type="ARBA" id="ARBA00023136"/>
    </source>
</evidence>
<comment type="subcellular location">
    <subcellularLocation>
        <location evidence="1">Cell membrane</location>
    </subcellularLocation>
</comment>
<dbReference type="InterPro" id="IPR017871">
    <property type="entry name" value="ABC_transporter-like_CS"/>
</dbReference>
<keyword evidence="5" id="KW-0547">Nucleotide-binding</keyword>
<sequence>MIKVSDVCFSYTNNMDQLVLKNINVVFEKGKYYAILGHNGSGKSTFSKILSGIFKPQKGSIEVDGVLLNKENLTKIRKKIGIIFQNPDNQFVGATVEDDIAFSLENINEDPKKMSQIIANLAAKVQMESYLDREPQFLSGGQKQRVAIASVLALNPEIIIFDEITSMLDPRGKYDVVKILDDLRKDKTKTLISITHNMNEAILADEIIVFANGGIIAQGDPKLILNDKNIIEKAKIDSPFIYKISSALKLVSPTYDENELLEQLWKLKQKTS</sequence>
<dbReference type="OMA" id="HPRDQFV"/>
<dbReference type="PANTHER" id="PTHR43553:SF24">
    <property type="entry name" value="ENERGY-COUPLING FACTOR TRANSPORTER ATP-BINDING PROTEIN ECFA1"/>
    <property type="match status" value="1"/>
</dbReference>
<dbReference type="FunFam" id="3.40.50.300:FF:000224">
    <property type="entry name" value="Energy-coupling factor transporter ATP-binding protein EcfA"/>
    <property type="match status" value="1"/>
</dbReference>
<dbReference type="PROSITE" id="PS50893">
    <property type="entry name" value="ABC_TRANSPORTER_2"/>
    <property type="match status" value="1"/>
</dbReference>
<keyword evidence="4" id="KW-1003">Cell membrane</keyword>
<keyword evidence="7" id="KW-1278">Translocase</keyword>
<dbReference type="SMR" id="A0A223MAC7"/>
<evidence type="ECO:0000313" key="10">
    <source>
        <dbReference type="EMBL" id="ASU14427.1"/>
    </source>
</evidence>
<dbReference type="SMART" id="SM00382">
    <property type="entry name" value="AAA"/>
    <property type="match status" value="1"/>
</dbReference>
<dbReference type="GO" id="GO:0042626">
    <property type="term" value="F:ATPase-coupled transmembrane transporter activity"/>
    <property type="evidence" value="ECO:0007669"/>
    <property type="project" value="TreeGrafter"/>
</dbReference>
<dbReference type="GO" id="GO:0043190">
    <property type="term" value="C:ATP-binding cassette (ABC) transporter complex"/>
    <property type="evidence" value="ECO:0007669"/>
    <property type="project" value="TreeGrafter"/>
</dbReference>
<keyword evidence="3" id="KW-0813">Transport</keyword>
<dbReference type="Pfam" id="PF00005">
    <property type="entry name" value="ABC_tran"/>
    <property type="match status" value="1"/>
</dbReference>
<dbReference type="PROSITE" id="PS00211">
    <property type="entry name" value="ABC_TRANSPORTER_1"/>
    <property type="match status" value="1"/>
</dbReference>
<dbReference type="NCBIfam" id="TIGR04520">
    <property type="entry name" value="ECF_ATPase_1"/>
    <property type="match status" value="1"/>
</dbReference>
<proteinExistence type="inferred from homology"/>
<dbReference type="NCBIfam" id="NF010167">
    <property type="entry name" value="PRK13648.1"/>
    <property type="match status" value="1"/>
</dbReference>
<dbReference type="GO" id="GO:0016887">
    <property type="term" value="F:ATP hydrolysis activity"/>
    <property type="evidence" value="ECO:0007669"/>
    <property type="project" value="InterPro"/>
</dbReference>
<dbReference type="PANTHER" id="PTHR43553">
    <property type="entry name" value="HEAVY METAL TRANSPORTER"/>
    <property type="match status" value="1"/>
</dbReference>
<evidence type="ECO:0000256" key="7">
    <source>
        <dbReference type="ARBA" id="ARBA00022967"/>
    </source>
</evidence>
<dbReference type="AlphaFoldDB" id="A0A223MAC7"/>
<evidence type="ECO:0000256" key="5">
    <source>
        <dbReference type="ARBA" id="ARBA00022741"/>
    </source>
</evidence>
<evidence type="ECO:0000256" key="3">
    <source>
        <dbReference type="ARBA" id="ARBA00022448"/>
    </source>
</evidence>
<evidence type="ECO:0000256" key="2">
    <source>
        <dbReference type="ARBA" id="ARBA00005417"/>
    </source>
</evidence>
<dbReference type="CDD" id="cd03225">
    <property type="entry name" value="ABC_cobalt_CbiO_domain1"/>
    <property type="match status" value="1"/>
</dbReference>
<accession>A0A223MAC7</accession>
<dbReference type="InterPro" id="IPR030947">
    <property type="entry name" value="EcfA_1"/>
</dbReference>
<dbReference type="InterPro" id="IPR050095">
    <property type="entry name" value="ECF_ABC_transporter_ATP-bd"/>
</dbReference>
<evidence type="ECO:0000313" key="11">
    <source>
        <dbReference type="Proteomes" id="UP000215452"/>
    </source>
</evidence>
<keyword evidence="6 10" id="KW-0067">ATP-binding</keyword>
<name>A0A223MAC7_MESHO</name>
<dbReference type="RefSeq" id="WP_011205954.1">
    <property type="nucleotide sequence ID" value="NZ_CP034597.1"/>
</dbReference>
<evidence type="ECO:0000256" key="1">
    <source>
        <dbReference type="ARBA" id="ARBA00004236"/>
    </source>
</evidence>
<evidence type="ECO:0000256" key="4">
    <source>
        <dbReference type="ARBA" id="ARBA00022475"/>
    </source>
</evidence>
<dbReference type="InterPro" id="IPR027417">
    <property type="entry name" value="P-loop_NTPase"/>
</dbReference>
<organism evidence="10 11">
    <name type="scientific">Mesomycoplasma hyopneumoniae</name>
    <name type="common">Mycoplasma hyopneumoniae</name>
    <dbReference type="NCBI Taxonomy" id="2099"/>
    <lineage>
        <taxon>Bacteria</taxon>
        <taxon>Bacillati</taxon>
        <taxon>Mycoplasmatota</taxon>
        <taxon>Mycoplasmoidales</taxon>
        <taxon>Metamycoplasmataceae</taxon>
        <taxon>Mesomycoplasma</taxon>
    </lineage>
</organism>
<feature type="domain" description="ABC transporter" evidence="9">
    <location>
        <begin position="2"/>
        <end position="237"/>
    </location>
</feature>
<reference evidence="10 11" key="1">
    <citation type="submission" date="2017-08" db="EMBL/GenBank/DDBJ databases">
        <title>The complete genome sequence of a Mycoplasma hyopneumoniae isolate in Korea.</title>
        <authorList>
            <person name="Han J."/>
            <person name="Lee N."/>
        </authorList>
    </citation>
    <scope>NUCLEOTIDE SEQUENCE [LARGE SCALE GENOMIC DNA]</scope>
    <source>
        <strain evidence="10 11">KM014</strain>
    </source>
</reference>
<dbReference type="EC" id="3.6.3.-" evidence="10"/>
<dbReference type="Proteomes" id="UP000215452">
    <property type="component" value="Chromosome"/>
</dbReference>
<comment type="similarity">
    <text evidence="2">Belongs to the ABC transporter superfamily.</text>
</comment>